<protein>
    <submittedName>
        <fullName evidence="4">Hydroxyacid dehydrogenase</fullName>
    </submittedName>
</protein>
<evidence type="ECO:0000313" key="4">
    <source>
        <dbReference type="EMBL" id="NNM45725.1"/>
    </source>
</evidence>
<dbReference type="PROSITE" id="PS00670">
    <property type="entry name" value="D_2_HYDROXYACID_DH_2"/>
    <property type="match status" value="1"/>
</dbReference>
<dbReference type="InterPro" id="IPR029753">
    <property type="entry name" value="D-isomer_DH_CS"/>
</dbReference>
<dbReference type="GO" id="GO:0030267">
    <property type="term" value="F:glyoxylate reductase (NADPH) activity"/>
    <property type="evidence" value="ECO:0007669"/>
    <property type="project" value="TreeGrafter"/>
</dbReference>
<dbReference type="CDD" id="cd12167">
    <property type="entry name" value="2-Hacid_dh_8"/>
    <property type="match status" value="1"/>
</dbReference>
<dbReference type="PANTHER" id="PTHR10996">
    <property type="entry name" value="2-HYDROXYACID DEHYDROGENASE-RELATED"/>
    <property type="match status" value="1"/>
</dbReference>
<gene>
    <name evidence="4" type="ORF">HJG52_06860</name>
</gene>
<dbReference type="SUPFAM" id="SSF52283">
    <property type="entry name" value="Formate/glycerate dehydrogenase catalytic domain-like"/>
    <property type="match status" value="1"/>
</dbReference>
<dbReference type="PANTHER" id="PTHR10996:SF178">
    <property type="entry name" value="2-HYDROXYACID DEHYDROGENASE YGL185C-RELATED"/>
    <property type="match status" value="1"/>
</dbReference>
<accession>A0A849HCR4</accession>
<dbReference type="GO" id="GO:0016618">
    <property type="term" value="F:hydroxypyruvate reductase [NAD(P)H] activity"/>
    <property type="evidence" value="ECO:0007669"/>
    <property type="project" value="TreeGrafter"/>
</dbReference>
<dbReference type="GO" id="GO:0051287">
    <property type="term" value="F:NAD binding"/>
    <property type="evidence" value="ECO:0007669"/>
    <property type="project" value="InterPro"/>
</dbReference>
<dbReference type="Gene3D" id="3.40.50.720">
    <property type="entry name" value="NAD(P)-binding Rossmann-like Domain"/>
    <property type="match status" value="2"/>
</dbReference>
<evidence type="ECO:0000256" key="2">
    <source>
        <dbReference type="ARBA" id="ARBA00023027"/>
    </source>
</evidence>
<dbReference type="InterPro" id="IPR006140">
    <property type="entry name" value="D-isomer_DH_NAD-bd"/>
</dbReference>
<dbReference type="AlphaFoldDB" id="A0A849HCR4"/>
<evidence type="ECO:0000259" key="3">
    <source>
        <dbReference type="Pfam" id="PF02826"/>
    </source>
</evidence>
<dbReference type="RefSeq" id="WP_171242715.1">
    <property type="nucleotide sequence ID" value="NZ_JABEPQ010000001.1"/>
</dbReference>
<dbReference type="InterPro" id="IPR036291">
    <property type="entry name" value="NAD(P)-bd_dom_sf"/>
</dbReference>
<name>A0A849HCR4_9MICO</name>
<dbReference type="GO" id="GO:0005829">
    <property type="term" value="C:cytosol"/>
    <property type="evidence" value="ECO:0007669"/>
    <property type="project" value="TreeGrafter"/>
</dbReference>
<keyword evidence="1" id="KW-0560">Oxidoreductase</keyword>
<dbReference type="Proteomes" id="UP000588586">
    <property type="component" value="Unassembled WGS sequence"/>
</dbReference>
<sequence>MAEGSARRPRVAFAMREGLRDTVFSATALERLAAVAEVEPGPVLTELESDAARKVLARSEILLTSWGAPLLDAGQLERAPHLRAVVHAAGSVKHHLTPDVWTRGVVVTSAADVNAVPVAEYTLATILLAGKGILAAAAAYRADPEGIHVTDWPTIGNYAKRVGVIGASRIGRLVCDLLRPFGFEVVIADPYLDDGGACALGARLVTLEELFATSDIVTLHAPDLPETRHLVNAERLAAMKDGATFINTARGALVDHDALTRELRSGRVNAVLDVTTPEPLPADSALLALPNALVTPHVAGSLGTELFRLGDAAVEEVERLAAGAPPLRPVTLEDLARQA</sequence>
<evidence type="ECO:0000313" key="5">
    <source>
        <dbReference type="Proteomes" id="UP000588586"/>
    </source>
</evidence>
<dbReference type="SUPFAM" id="SSF51735">
    <property type="entry name" value="NAD(P)-binding Rossmann-fold domains"/>
    <property type="match status" value="1"/>
</dbReference>
<dbReference type="EMBL" id="JABEPQ010000001">
    <property type="protein sequence ID" value="NNM45725.1"/>
    <property type="molecule type" value="Genomic_DNA"/>
</dbReference>
<organism evidence="4 5">
    <name type="scientific">Knoellia koreensis</name>
    <dbReference type="NCBI Taxonomy" id="2730921"/>
    <lineage>
        <taxon>Bacteria</taxon>
        <taxon>Bacillati</taxon>
        <taxon>Actinomycetota</taxon>
        <taxon>Actinomycetes</taxon>
        <taxon>Micrococcales</taxon>
        <taxon>Intrasporangiaceae</taxon>
        <taxon>Knoellia</taxon>
    </lineage>
</organism>
<proteinExistence type="predicted"/>
<keyword evidence="2" id="KW-0520">NAD</keyword>
<keyword evidence="5" id="KW-1185">Reference proteome</keyword>
<comment type="caution">
    <text evidence="4">The sequence shown here is derived from an EMBL/GenBank/DDBJ whole genome shotgun (WGS) entry which is preliminary data.</text>
</comment>
<dbReference type="Pfam" id="PF02826">
    <property type="entry name" value="2-Hacid_dh_C"/>
    <property type="match status" value="1"/>
</dbReference>
<feature type="domain" description="D-isomer specific 2-hydroxyacid dehydrogenase NAD-binding" evidence="3">
    <location>
        <begin position="154"/>
        <end position="299"/>
    </location>
</feature>
<dbReference type="InterPro" id="IPR050223">
    <property type="entry name" value="D-isomer_2-hydroxyacid_DH"/>
</dbReference>
<evidence type="ECO:0000256" key="1">
    <source>
        <dbReference type="ARBA" id="ARBA00023002"/>
    </source>
</evidence>
<reference evidence="4 5" key="1">
    <citation type="submission" date="2020-04" db="EMBL/GenBank/DDBJ databases">
        <title>Knoellia sp. isolate from air conditioner.</title>
        <authorList>
            <person name="Chea S."/>
            <person name="Kim D.-U."/>
        </authorList>
    </citation>
    <scope>NUCLEOTIDE SEQUENCE [LARGE SCALE GENOMIC DNA]</scope>
    <source>
        <strain evidence="4 5">DB2414S</strain>
    </source>
</reference>